<name>A0A0K0CX07_ANGCA</name>
<sequence length="228" mass="25877">MAKFMRFEKLRIVKYVNPKWWFKLFFPKDSQVEYQHEVQEECKFDGNESNSITDHPKECLTQEMPCKMENPGESLEDTATDESCFLEENRGLMDGDVKTTVTSPDDVGQSELHCQLEAVGLCDRTMPVCEDSGPVSEDSNQDEETGRKDRIPVRTDLPSSDDVDMGPWKTKHPRRSVDFLDTTCLSVADSFTNMSVSATPPNTPIRNEVKSKAKRRGSVLEQSPKEQS</sequence>
<dbReference type="AlphaFoldDB" id="A0A0K0CX07"/>
<evidence type="ECO:0000313" key="2">
    <source>
        <dbReference type="Proteomes" id="UP000035642"/>
    </source>
</evidence>
<accession>A0A0K0CX07</accession>
<feature type="region of interest" description="Disordered" evidence="1">
    <location>
        <begin position="130"/>
        <end position="175"/>
    </location>
</feature>
<keyword evidence="2" id="KW-1185">Reference proteome</keyword>
<reference evidence="3" key="2">
    <citation type="submission" date="2017-02" db="UniProtKB">
        <authorList>
            <consortium name="WormBaseParasite"/>
        </authorList>
    </citation>
    <scope>IDENTIFICATION</scope>
</reference>
<organism evidence="2 3">
    <name type="scientific">Angiostrongylus cantonensis</name>
    <name type="common">Rat lungworm</name>
    <dbReference type="NCBI Taxonomy" id="6313"/>
    <lineage>
        <taxon>Eukaryota</taxon>
        <taxon>Metazoa</taxon>
        <taxon>Ecdysozoa</taxon>
        <taxon>Nematoda</taxon>
        <taxon>Chromadorea</taxon>
        <taxon>Rhabditida</taxon>
        <taxon>Rhabditina</taxon>
        <taxon>Rhabditomorpha</taxon>
        <taxon>Strongyloidea</taxon>
        <taxon>Metastrongylidae</taxon>
        <taxon>Angiostrongylus</taxon>
    </lineage>
</organism>
<dbReference type="WBParaSite" id="ACAC_0000204001-mRNA-1">
    <property type="protein sequence ID" value="ACAC_0000204001-mRNA-1"/>
    <property type="gene ID" value="ACAC_0000204001"/>
</dbReference>
<proteinExistence type="predicted"/>
<dbReference type="Proteomes" id="UP000035642">
    <property type="component" value="Unassembled WGS sequence"/>
</dbReference>
<reference evidence="2" key="1">
    <citation type="submission" date="2012-09" db="EMBL/GenBank/DDBJ databases">
        <authorList>
            <person name="Martin A.A."/>
        </authorList>
    </citation>
    <scope>NUCLEOTIDE SEQUENCE</scope>
</reference>
<evidence type="ECO:0000256" key="1">
    <source>
        <dbReference type="SAM" id="MobiDB-lite"/>
    </source>
</evidence>
<feature type="region of interest" description="Disordered" evidence="1">
    <location>
        <begin position="192"/>
        <end position="228"/>
    </location>
</feature>
<evidence type="ECO:0000313" key="3">
    <source>
        <dbReference type="WBParaSite" id="ACAC_0000204001-mRNA-1"/>
    </source>
</evidence>
<feature type="compositionally biased region" description="Basic and acidic residues" evidence="1">
    <location>
        <begin position="144"/>
        <end position="153"/>
    </location>
</feature>
<protein>
    <submittedName>
        <fullName evidence="3">BRCT domain-containing protein</fullName>
    </submittedName>
</protein>